<dbReference type="AlphaFoldDB" id="A0A9Q3HC50"/>
<evidence type="ECO:0000313" key="2">
    <source>
        <dbReference type="Proteomes" id="UP000765509"/>
    </source>
</evidence>
<accession>A0A9Q3HC50</accession>
<name>A0A9Q3HC50_9BASI</name>
<sequence>MIQTVEDIIRRFCAYGLQFKGSNGFTHYWCTLILPIRLAYKISICSSHNKTPAMFEKGCNPKLPYDTLNKGLVDINPTASSFEIILDKERHDEDRCMQDYFKYAKERCNKTNQTPNFKIEDLVIVSKLNFEDVEVPKKL</sequence>
<evidence type="ECO:0000313" key="1">
    <source>
        <dbReference type="EMBL" id="MBW0498972.1"/>
    </source>
</evidence>
<proteinExistence type="predicted"/>
<reference evidence="1" key="1">
    <citation type="submission" date="2021-03" db="EMBL/GenBank/DDBJ databases">
        <title>Draft genome sequence of rust myrtle Austropuccinia psidii MF-1, a brazilian biotype.</title>
        <authorList>
            <person name="Quecine M.C."/>
            <person name="Pachon D.M.R."/>
            <person name="Bonatelli M.L."/>
            <person name="Correr F.H."/>
            <person name="Franceschini L.M."/>
            <person name="Leite T.F."/>
            <person name="Margarido G.R.A."/>
            <person name="Almeida C.A."/>
            <person name="Ferrarezi J.A."/>
            <person name="Labate C.A."/>
        </authorList>
    </citation>
    <scope>NUCLEOTIDE SEQUENCE</scope>
    <source>
        <strain evidence="1">MF-1</strain>
    </source>
</reference>
<comment type="caution">
    <text evidence="1">The sequence shown here is derived from an EMBL/GenBank/DDBJ whole genome shotgun (WGS) entry which is preliminary data.</text>
</comment>
<dbReference type="EMBL" id="AVOT02015016">
    <property type="protein sequence ID" value="MBW0498972.1"/>
    <property type="molecule type" value="Genomic_DNA"/>
</dbReference>
<keyword evidence="2" id="KW-1185">Reference proteome</keyword>
<protein>
    <submittedName>
        <fullName evidence="1">Uncharacterized protein</fullName>
    </submittedName>
</protein>
<gene>
    <name evidence="1" type="ORF">O181_038687</name>
</gene>
<dbReference type="Proteomes" id="UP000765509">
    <property type="component" value="Unassembled WGS sequence"/>
</dbReference>
<organism evidence="1 2">
    <name type="scientific">Austropuccinia psidii MF-1</name>
    <dbReference type="NCBI Taxonomy" id="1389203"/>
    <lineage>
        <taxon>Eukaryota</taxon>
        <taxon>Fungi</taxon>
        <taxon>Dikarya</taxon>
        <taxon>Basidiomycota</taxon>
        <taxon>Pucciniomycotina</taxon>
        <taxon>Pucciniomycetes</taxon>
        <taxon>Pucciniales</taxon>
        <taxon>Sphaerophragmiaceae</taxon>
        <taxon>Austropuccinia</taxon>
    </lineage>
</organism>